<dbReference type="PANTHER" id="PTHR47926:SF436">
    <property type="entry name" value="PENTATRICOPEPTIDE REPEAT-CONTAINING PROTEIN ELI1, CHLOROPLASTIC-LIKE ISOFORM X2"/>
    <property type="match status" value="1"/>
</dbReference>
<dbReference type="InterPro" id="IPR046960">
    <property type="entry name" value="PPR_At4g14850-like_plant"/>
</dbReference>
<dbReference type="InterPro" id="IPR046848">
    <property type="entry name" value="E_motif"/>
</dbReference>
<dbReference type="NCBIfam" id="TIGR00756">
    <property type="entry name" value="PPR"/>
    <property type="match status" value="5"/>
</dbReference>
<feature type="repeat" description="PPR" evidence="2">
    <location>
        <begin position="382"/>
        <end position="416"/>
    </location>
</feature>
<evidence type="ECO:0000313" key="3">
    <source>
        <dbReference type="EMBL" id="KMZ66126.1"/>
    </source>
</evidence>
<sequence length="591" mass="66032">MFSSSQLRTRCLVLLQSSLTTITFFFQIHAQMIRNHLFPADAFVARRALEFVVSSPQGANLNYALKIFDQIPHPNTFAWNTMIRCYANSPFPACSLGLFNRMIRSSSFAIDAKPNSYTYPFLLKACARLSAVREGEKLHGFMVGLGADTDVFSINGLINMYAACGKINSSRLLFDAALTGKEDTVTWNSMLSGYLNSGLINLAGKLFDSMPDREKGVVTWNVMINGYSRHGEIDRAKLIFNRMPKRNVETWNTLMVGYVRCGLLDTARKVFDEIPNRNAVSWSAMITAYTQGDQPNEALSLFDEMEKSSCFVEPNLSTVVSVLSACTQLGAVERGKRVHDYIERNKMKVDSIVGTALIDMYAKSGCIETATSVFKSLKKPKDVFPWTVMISGLAANGHGFEALALFHEMESTGVRPNRITFVGVLSACSHGGWVDSAMKYMSLMTEVYGLEPESEHYGCIVDALGRVGRLTEAVSFIEAMPRRWINDVIWLTLVGSCSFYGDIAVSEYALKRLNRFGDVYVLVSNIYAMNGRWVKARNARSIMESKGIQKCPGRSSIEIAGAVHDFHSGQKSYGRIHDIYEMIRIINFRIR</sequence>
<dbReference type="EMBL" id="LFYR01000981">
    <property type="protein sequence ID" value="KMZ66126.1"/>
    <property type="molecule type" value="Genomic_DNA"/>
</dbReference>
<accession>A0A0K9PAY9</accession>
<dbReference type="OrthoDB" id="185373at2759"/>
<protein>
    <submittedName>
        <fullName evidence="3">Pentatricopeptide repeat protein</fullName>
    </submittedName>
</protein>
<dbReference type="Gene3D" id="1.25.40.10">
    <property type="entry name" value="Tetratricopeptide repeat domain"/>
    <property type="match status" value="4"/>
</dbReference>
<keyword evidence="1" id="KW-0677">Repeat</keyword>
<name>A0A0K9PAY9_ZOSMR</name>
<feature type="repeat" description="PPR" evidence="2">
    <location>
        <begin position="183"/>
        <end position="213"/>
    </location>
</feature>
<dbReference type="Pfam" id="PF01535">
    <property type="entry name" value="PPR"/>
    <property type="match status" value="6"/>
</dbReference>
<evidence type="ECO:0000256" key="1">
    <source>
        <dbReference type="ARBA" id="ARBA00022737"/>
    </source>
</evidence>
<feature type="repeat" description="PPR" evidence="2">
    <location>
        <begin position="216"/>
        <end position="250"/>
    </location>
</feature>
<evidence type="ECO:0000313" key="4">
    <source>
        <dbReference type="Proteomes" id="UP000036987"/>
    </source>
</evidence>
<keyword evidence="4" id="KW-1185">Reference proteome</keyword>
<evidence type="ECO:0000256" key="2">
    <source>
        <dbReference type="PROSITE-ProRule" id="PRU00708"/>
    </source>
</evidence>
<dbReference type="FunFam" id="1.25.40.10:FF:000348">
    <property type="entry name" value="Pentatricopeptide repeat-containing protein chloroplastic"/>
    <property type="match status" value="1"/>
</dbReference>
<proteinExistence type="predicted"/>
<dbReference type="AlphaFoldDB" id="A0A0K9PAY9"/>
<gene>
    <name evidence="3" type="ORF">ZOSMA_2G01380</name>
</gene>
<dbReference type="Pfam" id="PF20431">
    <property type="entry name" value="E_motif"/>
    <property type="match status" value="1"/>
</dbReference>
<dbReference type="InterPro" id="IPR002885">
    <property type="entry name" value="PPR_rpt"/>
</dbReference>
<dbReference type="GO" id="GO:0003723">
    <property type="term" value="F:RNA binding"/>
    <property type="evidence" value="ECO:0007669"/>
    <property type="project" value="InterPro"/>
</dbReference>
<dbReference type="OMA" id="GACWIHG"/>
<feature type="repeat" description="PPR" evidence="2">
    <location>
        <begin position="278"/>
        <end position="312"/>
    </location>
</feature>
<dbReference type="InterPro" id="IPR011990">
    <property type="entry name" value="TPR-like_helical_dom_sf"/>
</dbReference>
<dbReference type="GO" id="GO:0009451">
    <property type="term" value="P:RNA modification"/>
    <property type="evidence" value="ECO:0000318"/>
    <property type="project" value="GO_Central"/>
</dbReference>
<dbReference type="PANTHER" id="PTHR47926">
    <property type="entry name" value="PENTATRICOPEPTIDE REPEAT-CONTAINING PROTEIN"/>
    <property type="match status" value="1"/>
</dbReference>
<comment type="caution">
    <text evidence="3">The sequence shown here is derived from an EMBL/GenBank/DDBJ whole genome shotgun (WGS) entry which is preliminary data.</text>
</comment>
<reference evidence="4" key="1">
    <citation type="journal article" date="2016" name="Nature">
        <title>The genome of the seagrass Zostera marina reveals angiosperm adaptation to the sea.</title>
        <authorList>
            <person name="Olsen J.L."/>
            <person name="Rouze P."/>
            <person name="Verhelst B."/>
            <person name="Lin Y.-C."/>
            <person name="Bayer T."/>
            <person name="Collen J."/>
            <person name="Dattolo E."/>
            <person name="De Paoli E."/>
            <person name="Dittami S."/>
            <person name="Maumus F."/>
            <person name="Michel G."/>
            <person name="Kersting A."/>
            <person name="Lauritano C."/>
            <person name="Lohaus R."/>
            <person name="Toepel M."/>
            <person name="Tonon T."/>
            <person name="Vanneste K."/>
            <person name="Amirebrahimi M."/>
            <person name="Brakel J."/>
            <person name="Bostroem C."/>
            <person name="Chovatia M."/>
            <person name="Grimwood J."/>
            <person name="Jenkins J.W."/>
            <person name="Jueterbock A."/>
            <person name="Mraz A."/>
            <person name="Stam W.T."/>
            <person name="Tice H."/>
            <person name="Bornberg-Bauer E."/>
            <person name="Green P.J."/>
            <person name="Pearson G.A."/>
            <person name="Procaccini G."/>
            <person name="Duarte C.M."/>
            <person name="Schmutz J."/>
            <person name="Reusch T.B.H."/>
            <person name="Van de Peer Y."/>
        </authorList>
    </citation>
    <scope>NUCLEOTIDE SEQUENCE [LARGE SCALE GENOMIC DNA]</scope>
    <source>
        <strain evidence="4">cv. Finnish</strain>
    </source>
</reference>
<dbReference type="FunFam" id="1.25.40.10:FF:000242">
    <property type="entry name" value="Pentatricopeptide repeat-containing protein"/>
    <property type="match status" value="1"/>
</dbReference>
<dbReference type="FunFam" id="1.25.40.10:FF:000470">
    <property type="entry name" value="Pentatricopeptide repeat-containing protein At5g66520"/>
    <property type="match status" value="1"/>
</dbReference>
<dbReference type="Proteomes" id="UP000036987">
    <property type="component" value="Unassembled WGS sequence"/>
</dbReference>
<dbReference type="Pfam" id="PF13041">
    <property type="entry name" value="PPR_2"/>
    <property type="match status" value="2"/>
</dbReference>
<dbReference type="PROSITE" id="PS51375">
    <property type="entry name" value="PPR"/>
    <property type="match status" value="4"/>
</dbReference>
<organism evidence="3 4">
    <name type="scientific">Zostera marina</name>
    <name type="common">Eelgrass</name>
    <dbReference type="NCBI Taxonomy" id="29655"/>
    <lineage>
        <taxon>Eukaryota</taxon>
        <taxon>Viridiplantae</taxon>
        <taxon>Streptophyta</taxon>
        <taxon>Embryophyta</taxon>
        <taxon>Tracheophyta</taxon>
        <taxon>Spermatophyta</taxon>
        <taxon>Magnoliopsida</taxon>
        <taxon>Liliopsida</taxon>
        <taxon>Zosteraceae</taxon>
        <taxon>Zostera</taxon>
    </lineage>
</organism>